<protein>
    <submittedName>
        <fullName evidence="2">Uncharacterized protein</fullName>
    </submittedName>
</protein>
<sequence length="272" mass="32464">MNDKIYSTIEHDYSQSKTYLSNYEFAYIEKLSKKNFIDAVEDLNIQDGILLMLEKSENDLNEIKRKGNAYEEEIKNISIEKYGLNIFYNEELEKLNILEDEINELEDELKVLEKNYEGLEKLGEIKEKIEKSEIEINNTYKKINEKVEVDEDLMQQVEELREKRKTFEGRQKRLSRMAYENCMEDIQIWYEEATELINNIFNYKIVKFDTSSGLELEVDIGENRISLEIKNWKLVDCDFFYTIENMKVKDVVEFAVKRNDPRIILKYLLGNS</sequence>
<dbReference type="EMBL" id="ATCN01000041">
    <property type="protein sequence ID" value="EPR80015.1"/>
    <property type="molecule type" value="Genomic_DNA"/>
</dbReference>
<proteinExistence type="predicted"/>
<evidence type="ECO:0000256" key="1">
    <source>
        <dbReference type="SAM" id="Coils"/>
    </source>
</evidence>
<organism evidence="2 3">
    <name type="scientific">Spraguea lophii (strain 42_110)</name>
    <name type="common">Microsporidian parasite</name>
    <dbReference type="NCBI Taxonomy" id="1358809"/>
    <lineage>
        <taxon>Eukaryota</taxon>
        <taxon>Fungi</taxon>
        <taxon>Fungi incertae sedis</taxon>
        <taxon>Microsporidia</taxon>
        <taxon>Spragueidae</taxon>
        <taxon>Spraguea</taxon>
    </lineage>
</organism>
<evidence type="ECO:0000313" key="3">
    <source>
        <dbReference type="Proteomes" id="UP000014978"/>
    </source>
</evidence>
<reference evidence="3" key="1">
    <citation type="journal article" date="2013" name="PLoS Genet.">
        <title>The genome of Spraguea lophii and the basis of host-microsporidian interactions.</title>
        <authorList>
            <person name="Campbell S.E."/>
            <person name="Williams T.A."/>
            <person name="Yousuf A."/>
            <person name="Soanes D.M."/>
            <person name="Paszkiewicz K.H."/>
            <person name="Williams B.A.P."/>
        </authorList>
    </citation>
    <scope>NUCLEOTIDE SEQUENCE [LARGE SCALE GENOMIC DNA]</scope>
    <source>
        <strain evidence="3">42_110</strain>
    </source>
</reference>
<dbReference type="Proteomes" id="UP000014978">
    <property type="component" value="Unassembled WGS sequence"/>
</dbReference>
<dbReference type="HOGENOM" id="CLU_1023681_0_0_1"/>
<evidence type="ECO:0000313" key="2">
    <source>
        <dbReference type="EMBL" id="EPR80015.1"/>
    </source>
</evidence>
<accession>S7WAN1</accession>
<dbReference type="InParanoid" id="S7WAN1"/>
<gene>
    <name evidence="2" type="ORF">SLOPH_2239</name>
</gene>
<dbReference type="AlphaFoldDB" id="S7WAN1"/>
<feature type="coiled-coil region" evidence="1">
    <location>
        <begin position="53"/>
        <end position="177"/>
    </location>
</feature>
<dbReference type="OMA" id="YLPIFKE"/>
<keyword evidence="1" id="KW-0175">Coiled coil</keyword>
<name>S7WAN1_SPRLO</name>
<dbReference type="VEuPathDB" id="MicrosporidiaDB:SLOPH_2239"/>
<keyword evidence="3" id="KW-1185">Reference proteome</keyword>
<comment type="caution">
    <text evidence="2">The sequence shown here is derived from an EMBL/GenBank/DDBJ whole genome shotgun (WGS) entry which is preliminary data.</text>
</comment>